<sequence>MELIEVKNQVYLIFYRKAILWFGIGNAKPVRKSRNEDFLTG</sequence>
<evidence type="ECO:0000313" key="1">
    <source>
        <dbReference type="EMBL" id="EDK24205.1"/>
    </source>
</evidence>
<dbReference type="HOGENOM" id="CLU_3276187_0_0_9"/>
<dbReference type="EMBL" id="AAVP02000007">
    <property type="protein sequence ID" value="EDK24205.1"/>
    <property type="molecule type" value="Genomic_DNA"/>
</dbReference>
<reference evidence="1 2" key="2">
    <citation type="submission" date="2007-04" db="EMBL/GenBank/DDBJ databases">
        <title>Draft genome sequence of Ruminococcus torques (ATCC 27756).</title>
        <authorList>
            <person name="Sudarsanam P."/>
            <person name="Ley R."/>
            <person name="Guruge J."/>
            <person name="Turnbaugh P.J."/>
            <person name="Mahowald M."/>
            <person name="Liep D."/>
            <person name="Gordon J."/>
        </authorList>
    </citation>
    <scope>NUCLEOTIDE SEQUENCE [LARGE SCALE GENOMIC DNA]</scope>
    <source>
        <strain evidence="1 2">ATCC 27756</strain>
    </source>
</reference>
<proteinExistence type="predicted"/>
<gene>
    <name evidence="1" type="ORF">RUMTOR_01663</name>
</gene>
<name>A5KN39_9FIRM</name>
<dbReference type="PaxDb" id="411460-RUMTOR_01663"/>
<dbReference type="Proteomes" id="UP000003577">
    <property type="component" value="Unassembled WGS sequence"/>
</dbReference>
<reference evidence="1 2" key="1">
    <citation type="submission" date="2007-03" db="EMBL/GenBank/DDBJ databases">
        <authorList>
            <person name="Fulton L."/>
            <person name="Clifton S."/>
            <person name="Fulton B."/>
            <person name="Xu J."/>
            <person name="Minx P."/>
            <person name="Pepin K.H."/>
            <person name="Johnson M."/>
            <person name="Thiruvilangam P."/>
            <person name="Bhonagiri V."/>
            <person name="Nash W.E."/>
            <person name="Mardis E.R."/>
            <person name="Wilson R.K."/>
        </authorList>
    </citation>
    <scope>NUCLEOTIDE SEQUENCE [LARGE SCALE GENOMIC DNA]</scope>
    <source>
        <strain evidence="1 2">ATCC 27756</strain>
    </source>
</reference>
<protein>
    <submittedName>
        <fullName evidence="1">Uncharacterized protein</fullName>
    </submittedName>
</protein>
<organism evidence="1 2">
    <name type="scientific">[Ruminococcus] torques ATCC 27756</name>
    <dbReference type="NCBI Taxonomy" id="411460"/>
    <lineage>
        <taxon>Bacteria</taxon>
        <taxon>Bacillati</taxon>
        <taxon>Bacillota</taxon>
        <taxon>Clostridia</taxon>
        <taxon>Lachnospirales</taxon>
        <taxon>Lachnospiraceae</taxon>
        <taxon>Mediterraneibacter</taxon>
    </lineage>
</organism>
<accession>A5KN39</accession>
<comment type="caution">
    <text evidence="1">The sequence shown here is derived from an EMBL/GenBank/DDBJ whole genome shotgun (WGS) entry which is preliminary data.</text>
</comment>
<evidence type="ECO:0000313" key="2">
    <source>
        <dbReference type="Proteomes" id="UP000003577"/>
    </source>
</evidence>
<dbReference type="AlphaFoldDB" id="A5KN39"/>